<protein>
    <recommendedName>
        <fullName evidence="3">IPExxxVDY family protein</fullName>
    </recommendedName>
</protein>
<dbReference type="AlphaFoldDB" id="A0A2S4N5G0"/>
<evidence type="ECO:0008006" key="3">
    <source>
        <dbReference type="Google" id="ProtNLM"/>
    </source>
</evidence>
<gene>
    <name evidence="1" type="ORF">Q361_11622</name>
</gene>
<comment type="caution">
    <text evidence="1">The sequence shown here is derived from an EMBL/GenBank/DDBJ whole genome shotgun (WGS) entry which is preliminary data.</text>
</comment>
<proteinExistence type="predicted"/>
<dbReference type="RefSeq" id="WP_103726832.1">
    <property type="nucleotide sequence ID" value="NZ_PQNY01000016.1"/>
</dbReference>
<name>A0A2S4N5G0_9FLAO</name>
<keyword evidence="2" id="KW-1185">Reference proteome</keyword>
<dbReference type="OrthoDB" id="676614at2"/>
<evidence type="ECO:0000313" key="2">
    <source>
        <dbReference type="Proteomes" id="UP000237056"/>
    </source>
</evidence>
<dbReference type="EMBL" id="PQNY01000016">
    <property type="protein sequence ID" value="POS00969.1"/>
    <property type="molecule type" value="Genomic_DNA"/>
</dbReference>
<reference evidence="1 2" key="1">
    <citation type="submission" date="2018-01" db="EMBL/GenBank/DDBJ databases">
        <title>Genomic Encyclopedia of Type Strains, Phase I: the one thousand microbial genomes (KMG-I) project.</title>
        <authorList>
            <person name="Goeker M."/>
        </authorList>
    </citation>
    <scope>NUCLEOTIDE SEQUENCE [LARGE SCALE GENOMIC DNA]</scope>
    <source>
        <strain evidence="1 2">DSM 17960</strain>
    </source>
</reference>
<dbReference type="Proteomes" id="UP000237056">
    <property type="component" value="Unassembled WGS sequence"/>
</dbReference>
<sequence length="164" mass="19548">MGTIKLHIDDFEENDYLLIAIHTTLEDYRLAYFLNKYLGVQLQKQEEDIHIQVKENQSSFSLYSFHDKEQYVTWNLVQNKNEIVIQPEEKPLNNLFSENLQAIETTIYLLPELKKVDYFLKIENLTEQENLFIETLKKLKTIEKISLVYNIDTNSIKNKNNLIF</sequence>
<evidence type="ECO:0000313" key="1">
    <source>
        <dbReference type="EMBL" id="POS00969.1"/>
    </source>
</evidence>
<organism evidence="1 2">
    <name type="scientific">Flavobacterium croceum DSM 17960</name>
    <dbReference type="NCBI Taxonomy" id="1121886"/>
    <lineage>
        <taxon>Bacteria</taxon>
        <taxon>Pseudomonadati</taxon>
        <taxon>Bacteroidota</taxon>
        <taxon>Flavobacteriia</taxon>
        <taxon>Flavobacteriales</taxon>
        <taxon>Flavobacteriaceae</taxon>
        <taxon>Flavobacterium</taxon>
    </lineage>
</organism>
<dbReference type="NCBIfam" id="NF033205">
    <property type="entry name" value="IPExxxVDY"/>
    <property type="match status" value="1"/>
</dbReference>
<accession>A0A2S4N5G0</accession>
<dbReference type="InterPro" id="IPR047690">
    <property type="entry name" value="IPExxxVDY_fam"/>
</dbReference>